<evidence type="ECO:0000313" key="3">
    <source>
        <dbReference type="EMBL" id="KYB29740.1"/>
    </source>
</evidence>
<feature type="signal peptide" evidence="1">
    <location>
        <begin position="1"/>
        <end position="20"/>
    </location>
</feature>
<dbReference type="Proteomes" id="UP000007266">
    <property type="component" value="Linkage group 1"/>
</dbReference>
<keyword evidence="1" id="KW-0732">Signal</keyword>
<dbReference type="PANTHER" id="PTHR39069">
    <property type="entry name" value="ECDYSONE-INDUCIBLE GENE E1, ISOFORM A"/>
    <property type="match status" value="1"/>
</dbReference>
<reference evidence="3 4" key="1">
    <citation type="journal article" date="2008" name="Nature">
        <title>The genome of the model beetle and pest Tribolium castaneum.</title>
        <authorList>
            <consortium name="Tribolium Genome Sequencing Consortium"/>
            <person name="Richards S."/>
            <person name="Gibbs R.A."/>
            <person name="Weinstock G.M."/>
            <person name="Brown S.J."/>
            <person name="Denell R."/>
            <person name="Beeman R.W."/>
            <person name="Gibbs R."/>
            <person name="Beeman R.W."/>
            <person name="Brown S.J."/>
            <person name="Bucher G."/>
            <person name="Friedrich M."/>
            <person name="Grimmelikhuijzen C.J."/>
            <person name="Klingler M."/>
            <person name="Lorenzen M."/>
            <person name="Richards S."/>
            <person name="Roth S."/>
            <person name="Schroder R."/>
            <person name="Tautz D."/>
            <person name="Zdobnov E.M."/>
            <person name="Muzny D."/>
            <person name="Gibbs R.A."/>
            <person name="Weinstock G.M."/>
            <person name="Attaway T."/>
            <person name="Bell S."/>
            <person name="Buhay C.J."/>
            <person name="Chandrabose M.N."/>
            <person name="Chavez D."/>
            <person name="Clerk-Blankenburg K.P."/>
            <person name="Cree A."/>
            <person name="Dao M."/>
            <person name="Davis C."/>
            <person name="Chacko J."/>
            <person name="Dinh H."/>
            <person name="Dugan-Rocha S."/>
            <person name="Fowler G."/>
            <person name="Garner T.T."/>
            <person name="Garnes J."/>
            <person name="Gnirke A."/>
            <person name="Hawes A."/>
            <person name="Hernandez J."/>
            <person name="Hines S."/>
            <person name="Holder M."/>
            <person name="Hume J."/>
            <person name="Jhangiani S.N."/>
            <person name="Joshi V."/>
            <person name="Khan Z.M."/>
            <person name="Jackson L."/>
            <person name="Kovar C."/>
            <person name="Kowis A."/>
            <person name="Lee S."/>
            <person name="Lewis L.R."/>
            <person name="Margolis J."/>
            <person name="Morgan M."/>
            <person name="Nazareth L.V."/>
            <person name="Nguyen N."/>
            <person name="Okwuonu G."/>
            <person name="Parker D."/>
            <person name="Richards S."/>
            <person name="Ruiz S.J."/>
            <person name="Santibanez J."/>
            <person name="Savard J."/>
            <person name="Scherer S.E."/>
            <person name="Schneider B."/>
            <person name="Sodergren E."/>
            <person name="Tautz D."/>
            <person name="Vattahil S."/>
            <person name="Villasana D."/>
            <person name="White C.S."/>
            <person name="Wright R."/>
            <person name="Park Y."/>
            <person name="Beeman R.W."/>
            <person name="Lord J."/>
            <person name="Oppert B."/>
            <person name="Lorenzen M."/>
            <person name="Brown S."/>
            <person name="Wang L."/>
            <person name="Savard J."/>
            <person name="Tautz D."/>
            <person name="Richards S."/>
            <person name="Weinstock G."/>
            <person name="Gibbs R.A."/>
            <person name="Liu Y."/>
            <person name="Worley K."/>
            <person name="Weinstock G."/>
            <person name="Elsik C.G."/>
            <person name="Reese J.T."/>
            <person name="Elhaik E."/>
            <person name="Landan G."/>
            <person name="Graur D."/>
            <person name="Arensburger P."/>
            <person name="Atkinson P."/>
            <person name="Beeman R.W."/>
            <person name="Beidler J."/>
            <person name="Brown S.J."/>
            <person name="Demuth J.P."/>
            <person name="Drury D.W."/>
            <person name="Du Y.Z."/>
            <person name="Fujiwara H."/>
            <person name="Lorenzen M."/>
            <person name="Maselli V."/>
            <person name="Osanai M."/>
            <person name="Park Y."/>
            <person name="Robertson H.M."/>
            <person name="Tu Z."/>
            <person name="Wang J.J."/>
            <person name="Wang S."/>
            <person name="Richards S."/>
            <person name="Song H."/>
            <person name="Zhang L."/>
            <person name="Sodergren E."/>
            <person name="Werner D."/>
            <person name="Stanke M."/>
            <person name="Morgenstern B."/>
            <person name="Solovyev V."/>
            <person name="Kosarev P."/>
            <person name="Brown G."/>
            <person name="Chen H.C."/>
            <person name="Ermolaeva O."/>
            <person name="Hlavina W."/>
            <person name="Kapustin Y."/>
            <person name="Kiryutin B."/>
            <person name="Kitts P."/>
            <person name="Maglott D."/>
            <person name="Pruitt K."/>
            <person name="Sapojnikov V."/>
            <person name="Souvorov A."/>
            <person name="Mackey A.J."/>
            <person name="Waterhouse R.M."/>
            <person name="Wyder S."/>
            <person name="Zdobnov E.M."/>
            <person name="Zdobnov E.M."/>
            <person name="Wyder S."/>
            <person name="Kriventseva E.V."/>
            <person name="Kadowaki T."/>
            <person name="Bork P."/>
            <person name="Aranda M."/>
            <person name="Bao R."/>
            <person name="Beermann A."/>
            <person name="Berns N."/>
            <person name="Bolognesi R."/>
            <person name="Bonneton F."/>
            <person name="Bopp D."/>
            <person name="Brown S.J."/>
            <person name="Bucher G."/>
            <person name="Butts T."/>
            <person name="Chaumot A."/>
            <person name="Denell R.E."/>
            <person name="Ferrier D.E."/>
            <person name="Friedrich M."/>
            <person name="Gordon C.M."/>
            <person name="Jindra M."/>
            <person name="Klingler M."/>
            <person name="Lan Q."/>
            <person name="Lattorff H.M."/>
            <person name="Laudet V."/>
            <person name="von Levetsow C."/>
            <person name="Liu Z."/>
            <person name="Lutz R."/>
            <person name="Lynch J.A."/>
            <person name="da Fonseca R.N."/>
            <person name="Posnien N."/>
            <person name="Reuter R."/>
            <person name="Roth S."/>
            <person name="Savard J."/>
            <person name="Schinko J.B."/>
            <person name="Schmitt C."/>
            <person name="Schoppmeier M."/>
            <person name="Schroder R."/>
            <person name="Shippy T.D."/>
            <person name="Simonnet F."/>
            <person name="Marques-Souza H."/>
            <person name="Tautz D."/>
            <person name="Tomoyasu Y."/>
            <person name="Trauner J."/>
            <person name="Van der Zee M."/>
            <person name="Vervoort M."/>
            <person name="Wittkopp N."/>
            <person name="Wimmer E.A."/>
            <person name="Yang X."/>
            <person name="Jones A.K."/>
            <person name="Sattelle D.B."/>
            <person name="Ebert P.R."/>
            <person name="Nelson D."/>
            <person name="Scott J.G."/>
            <person name="Beeman R.W."/>
            <person name="Muthukrishnan S."/>
            <person name="Kramer K.J."/>
            <person name="Arakane Y."/>
            <person name="Beeman R.W."/>
            <person name="Zhu Q."/>
            <person name="Hogenkamp D."/>
            <person name="Dixit R."/>
            <person name="Oppert B."/>
            <person name="Jiang H."/>
            <person name="Zou Z."/>
            <person name="Marshall J."/>
            <person name="Elpidina E."/>
            <person name="Vinokurov K."/>
            <person name="Oppert C."/>
            <person name="Zou Z."/>
            <person name="Evans J."/>
            <person name="Lu Z."/>
            <person name="Zhao P."/>
            <person name="Sumathipala N."/>
            <person name="Altincicek B."/>
            <person name="Vilcinskas A."/>
            <person name="Williams M."/>
            <person name="Hultmark D."/>
            <person name="Hetru C."/>
            <person name="Jiang H."/>
            <person name="Grimmelikhuijzen C.J."/>
            <person name="Hauser F."/>
            <person name="Cazzamali G."/>
            <person name="Williamson M."/>
            <person name="Park Y."/>
            <person name="Li B."/>
            <person name="Tanaka Y."/>
            <person name="Predel R."/>
            <person name="Neupert S."/>
            <person name="Schachtner J."/>
            <person name="Verleyen P."/>
            <person name="Raible F."/>
            <person name="Bork P."/>
            <person name="Friedrich M."/>
            <person name="Walden K.K."/>
            <person name="Robertson H.M."/>
            <person name="Angeli S."/>
            <person name="Foret S."/>
            <person name="Bucher G."/>
            <person name="Schuetz S."/>
            <person name="Maleszka R."/>
            <person name="Wimmer E.A."/>
            <person name="Beeman R.W."/>
            <person name="Lorenzen M."/>
            <person name="Tomoyasu Y."/>
            <person name="Miller S.C."/>
            <person name="Grossmann D."/>
            <person name="Bucher G."/>
        </authorList>
    </citation>
    <scope>NUCLEOTIDE SEQUENCE [LARGE SCALE GENOMIC DNA]</scope>
    <source>
        <strain evidence="3 4">Georgia GA2</strain>
    </source>
</reference>
<dbReference type="EMBL" id="KQ971307">
    <property type="protein sequence ID" value="KYB29740.1"/>
    <property type="molecule type" value="Genomic_DNA"/>
</dbReference>
<keyword evidence="4" id="KW-1185">Reference proteome</keyword>
<evidence type="ECO:0000256" key="1">
    <source>
        <dbReference type="SAM" id="SignalP"/>
    </source>
</evidence>
<evidence type="ECO:0000259" key="2">
    <source>
        <dbReference type="Pfam" id="PF01683"/>
    </source>
</evidence>
<dbReference type="OMA" id="CICQKNY"/>
<dbReference type="PANTHER" id="PTHR39069:SF8">
    <property type="entry name" value="FI17111P1"/>
    <property type="match status" value="1"/>
</dbReference>
<name>A0A139WP20_TRICA</name>
<reference evidence="3 4" key="2">
    <citation type="journal article" date="2010" name="Nucleic Acids Res.">
        <title>BeetleBase in 2010: revisions to provide comprehensive genomic information for Tribolium castaneum.</title>
        <authorList>
            <person name="Kim H.S."/>
            <person name="Murphy T."/>
            <person name="Xia J."/>
            <person name="Caragea D."/>
            <person name="Park Y."/>
            <person name="Beeman R.W."/>
            <person name="Lorenzen M.D."/>
            <person name="Butcher S."/>
            <person name="Manak J.R."/>
            <person name="Brown S.J."/>
        </authorList>
    </citation>
    <scope>GENOME REANNOTATION</scope>
    <source>
        <strain evidence="3 4">Georgia GA2</strain>
    </source>
</reference>
<dbReference type="AlphaFoldDB" id="A0A139WP20"/>
<protein>
    <submittedName>
        <fullName evidence="3">Tenascin-X-like Protein</fullName>
    </submittedName>
</protein>
<sequence>MCYFVNYVLLILTFAGIAFSCTTDGDCKAPNTTCNEGNCECPLGYLLDSEGKECLPYVTEYNGECSQDAQCEWLGENSECANVCRCKEGYRWYLGLCRPYAGLGGNCAENIDCFDGYNLQSLTCSNSKCACSEGYYQRGNTDCRKIASKNDLCALDIDCKDANTACILGKCKEKKTVLTLDEKEDEIEEEVVKNATDAVTCTTDADCSKIPNSECYPKTGTCICQKQFFFNADATACVAELGVNVKCTKDSDCPLKPGKCQDGVCYCRDYYFVADGNQKCVKTMSQTNTNCLSREWCYAWGSRVYCTSNETCSCSKTAEFDHDNALCIWNGSDEPECSADYECNNPKNSFCVDEKCQCRGAAVVVDGQCLPGLGDQCDEKFPCGVEHSSCIDNVCQCSPDYIQQESACYAVIHNLGGECALDIQCSTGIAYTECVDGICNCHSDRIPFDDICYQKTEYGGYCNSGMECALSLNQTFGDSIQCRNRKCQCPTGYKLRENKCSSSDIVAGNFLVVTILIVRSVLSVFS</sequence>
<gene>
    <name evidence="3" type="primary">AUGUSTUS-3.0.2_31548</name>
    <name evidence="3" type="ORF">TcasGA2_TC031548</name>
</gene>
<dbReference type="InterPro" id="IPR006149">
    <property type="entry name" value="EB_dom"/>
</dbReference>
<organism evidence="3 4">
    <name type="scientific">Tribolium castaneum</name>
    <name type="common">Red flour beetle</name>
    <dbReference type="NCBI Taxonomy" id="7070"/>
    <lineage>
        <taxon>Eukaryota</taxon>
        <taxon>Metazoa</taxon>
        <taxon>Ecdysozoa</taxon>
        <taxon>Arthropoda</taxon>
        <taxon>Hexapoda</taxon>
        <taxon>Insecta</taxon>
        <taxon>Pterygota</taxon>
        <taxon>Neoptera</taxon>
        <taxon>Endopterygota</taxon>
        <taxon>Coleoptera</taxon>
        <taxon>Polyphaga</taxon>
        <taxon>Cucujiformia</taxon>
        <taxon>Tenebrionidae</taxon>
        <taxon>Tenebrionidae incertae sedis</taxon>
        <taxon>Tribolium</taxon>
    </lineage>
</organism>
<proteinExistence type="predicted"/>
<dbReference type="InParanoid" id="A0A139WP20"/>
<feature type="chain" id="PRO_5007300295" evidence="1">
    <location>
        <begin position="21"/>
        <end position="526"/>
    </location>
</feature>
<accession>A0A139WP20</accession>
<dbReference type="Pfam" id="PF01683">
    <property type="entry name" value="EB"/>
    <property type="match status" value="1"/>
</dbReference>
<feature type="domain" description="EB" evidence="2">
    <location>
        <begin position="448"/>
        <end position="500"/>
    </location>
</feature>
<evidence type="ECO:0000313" key="4">
    <source>
        <dbReference type="Proteomes" id="UP000007266"/>
    </source>
</evidence>
<dbReference type="OrthoDB" id="504708at2759"/>
<dbReference type="KEGG" id="tca:100142321"/>